<proteinExistence type="inferred from homology"/>
<comment type="subcellular location">
    <subcellularLocation>
        <location evidence="1">Nucleus</location>
    </subcellularLocation>
</comment>
<evidence type="ECO:0000313" key="5">
    <source>
        <dbReference type="Proteomes" id="UP000815325"/>
    </source>
</evidence>
<protein>
    <submittedName>
        <fullName evidence="4">RNA polymerase subunit</fullName>
    </submittedName>
</protein>
<comment type="caution">
    <text evidence="4">The sequence shown here is derived from an EMBL/GenBank/DDBJ whole genome shotgun (WGS) entry which is preliminary data.</text>
</comment>
<organism evidence="4 5">
    <name type="scientific">Dunaliella salina</name>
    <name type="common">Green alga</name>
    <name type="synonym">Protococcus salinus</name>
    <dbReference type="NCBI Taxonomy" id="3046"/>
    <lineage>
        <taxon>Eukaryota</taxon>
        <taxon>Viridiplantae</taxon>
        <taxon>Chlorophyta</taxon>
        <taxon>core chlorophytes</taxon>
        <taxon>Chlorophyceae</taxon>
        <taxon>CS clade</taxon>
        <taxon>Chlamydomonadales</taxon>
        <taxon>Dunaliellaceae</taxon>
        <taxon>Dunaliella</taxon>
    </lineage>
</organism>
<sequence>MVNAKYQVALANTLNADGTAGSTNFDATFPGITGKPSLMDRYEYVMYGKVYKYKDAFSGGQVKVEVYISFGGLLMLLVGDPKKLQDLEVDSSVYLLVRKV</sequence>
<comment type="similarity">
    <text evidence="2">Belongs to the eukaryotic RPB8 RNA polymerase subunit family.</text>
</comment>
<gene>
    <name evidence="4" type="ORF">DUNSADRAFT_10116</name>
</gene>
<evidence type="ECO:0000256" key="2">
    <source>
        <dbReference type="ARBA" id="ARBA00008912"/>
    </source>
</evidence>
<dbReference type="SMART" id="SM00658">
    <property type="entry name" value="RPOL8c"/>
    <property type="match status" value="1"/>
</dbReference>
<keyword evidence="3" id="KW-0539">Nucleus</keyword>
<evidence type="ECO:0000256" key="1">
    <source>
        <dbReference type="ARBA" id="ARBA00004123"/>
    </source>
</evidence>
<reference evidence="4" key="1">
    <citation type="submission" date="2017-08" db="EMBL/GenBank/DDBJ databases">
        <authorList>
            <person name="Polle J.E."/>
            <person name="Barry K."/>
            <person name="Cushman J."/>
            <person name="Schmutz J."/>
            <person name="Tran D."/>
            <person name="Hathwaick L.T."/>
            <person name="Yim W.C."/>
            <person name="Jenkins J."/>
            <person name="Mckie-Krisberg Z.M."/>
            <person name="Prochnik S."/>
            <person name="Lindquist E."/>
            <person name="Dockter R.B."/>
            <person name="Adam C."/>
            <person name="Molina H."/>
            <person name="Bunkerborg J."/>
            <person name="Jin E."/>
            <person name="Buchheim M."/>
            <person name="Magnuson J."/>
        </authorList>
    </citation>
    <scope>NUCLEOTIDE SEQUENCE</scope>
    <source>
        <strain evidence="4">CCAP 19/18</strain>
    </source>
</reference>
<evidence type="ECO:0000256" key="3">
    <source>
        <dbReference type="ARBA" id="ARBA00023242"/>
    </source>
</evidence>
<dbReference type="PIRSF" id="PIRSF000779">
    <property type="entry name" value="RNA_pol_Rpb8"/>
    <property type="match status" value="1"/>
</dbReference>
<dbReference type="PANTHER" id="PTHR10917">
    <property type="entry name" value="DNA-DIRECTED RNA POLYMERASES I, II, AND III SUBUNIT RPABC3"/>
    <property type="match status" value="1"/>
</dbReference>
<keyword evidence="5" id="KW-1185">Reference proteome</keyword>
<name>A0ABQ7H509_DUNSA</name>
<dbReference type="InterPro" id="IPR005570">
    <property type="entry name" value="RPABC3"/>
</dbReference>
<dbReference type="SUPFAM" id="SSF50249">
    <property type="entry name" value="Nucleic acid-binding proteins"/>
    <property type="match status" value="1"/>
</dbReference>
<evidence type="ECO:0000313" key="4">
    <source>
        <dbReference type="EMBL" id="KAF5841945.1"/>
    </source>
</evidence>
<dbReference type="Pfam" id="PF03870">
    <property type="entry name" value="RNA_pol_Rpb8"/>
    <property type="match status" value="1"/>
</dbReference>
<dbReference type="PANTHER" id="PTHR10917:SF0">
    <property type="entry name" value="DNA-DIRECTED RNA POLYMERASES I, II, AND III SUBUNIT RPABC3"/>
    <property type="match status" value="1"/>
</dbReference>
<dbReference type="Gene3D" id="2.40.50.140">
    <property type="entry name" value="Nucleic acid-binding proteins"/>
    <property type="match status" value="1"/>
</dbReference>
<accession>A0ABQ7H509</accession>
<dbReference type="Proteomes" id="UP000815325">
    <property type="component" value="Unassembled WGS sequence"/>
</dbReference>
<dbReference type="InterPro" id="IPR012340">
    <property type="entry name" value="NA-bd_OB-fold"/>
</dbReference>
<dbReference type="EMBL" id="MU069472">
    <property type="protein sequence ID" value="KAF5841945.1"/>
    <property type="molecule type" value="Genomic_DNA"/>
</dbReference>